<dbReference type="Pfam" id="PF00107">
    <property type="entry name" value="ADH_zinc_N"/>
    <property type="match status" value="1"/>
</dbReference>
<dbReference type="InterPro" id="IPR036291">
    <property type="entry name" value="NAD(P)-bd_dom_sf"/>
</dbReference>
<evidence type="ECO:0000313" key="3">
    <source>
        <dbReference type="EMBL" id="TMI69885.1"/>
    </source>
</evidence>
<protein>
    <submittedName>
        <fullName evidence="3">Zinc-binding dehydrogenase</fullName>
    </submittedName>
</protein>
<dbReference type="SUPFAM" id="SSF50129">
    <property type="entry name" value="GroES-like"/>
    <property type="match status" value="1"/>
</dbReference>
<evidence type="ECO:0000259" key="2">
    <source>
        <dbReference type="SMART" id="SM00829"/>
    </source>
</evidence>
<organism evidence="3 4">
    <name type="scientific">Candidatus Segetimicrobium genomatis</name>
    <dbReference type="NCBI Taxonomy" id="2569760"/>
    <lineage>
        <taxon>Bacteria</taxon>
        <taxon>Bacillati</taxon>
        <taxon>Candidatus Sysuimicrobiota</taxon>
        <taxon>Candidatus Sysuimicrobiia</taxon>
        <taxon>Candidatus Sysuimicrobiales</taxon>
        <taxon>Candidatus Segetimicrobiaceae</taxon>
        <taxon>Candidatus Segetimicrobium</taxon>
    </lineage>
</organism>
<accession>A0A537IF84</accession>
<keyword evidence="1" id="KW-0521">NADP</keyword>
<proteinExistence type="predicted"/>
<dbReference type="GO" id="GO:0016491">
    <property type="term" value="F:oxidoreductase activity"/>
    <property type="evidence" value="ECO:0007669"/>
    <property type="project" value="InterPro"/>
</dbReference>
<evidence type="ECO:0000313" key="4">
    <source>
        <dbReference type="Proteomes" id="UP000318834"/>
    </source>
</evidence>
<dbReference type="CDD" id="cd08266">
    <property type="entry name" value="Zn_ADH_like1"/>
    <property type="match status" value="1"/>
</dbReference>
<dbReference type="EMBL" id="VBAP01000172">
    <property type="protein sequence ID" value="TMI69885.1"/>
    <property type="molecule type" value="Genomic_DNA"/>
</dbReference>
<dbReference type="PANTHER" id="PTHR44154">
    <property type="entry name" value="QUINONE OXIDOREDUCTASE"/>
    <property type="match status" value="1"/>
</dbReference>
<dbReference type="InterPro" id="IPR020843">
    <property type="entry name" value="ER"/>
</dbReference>
<dbReference type="AlphaFoldDB" id="A0A537IF84"/>
<reference evidence="3 4" key="1">
    <citation type="journal article" date="2019" name="Nat. Microbiol.">
        <title>Mediterranean grassland soil C-N compound turnover is dependent on rainfall and depth, and is mediated by genomically divergent microorganisms.</title>
        <authorList>
            <person name="Diamond S."/>
            <person name="Andeer P.F."/>
            <person name="Li Z."/>
            <person name="Crits-Christoph A."/>
            <person name="Burstein D."/>
            <person name="Anantharaman K."/>
            <person name="Lane K.R."/>
            <person name="Thomas B.C."/>
            <person name="Pan C."/>
            <person name="Northen T.R."/>
            <person name="Banfield J.F."/>
        </authorList>
    </citation>
    <scope>NUCLEOTIDE SEQUENCE [LARGE SCALE GENOMIC DNA]</scope>
    <source>
        <strain evidence="3">NP_8</strain>
    </source>
</reference>
<dbReference type="Gene3D" id="3.90.180.10">
    <property type="entry name" value="Medium-chain alcohol dehydrogenases, catalytic domain"/>
    <property type="match status" value="1"/>
</dbReference>
<dbReference type="SUPFAM" id="SSF51735">
    <property type="entry name" value="NAD(P)-binding Rossmann-fold domains"/>
    <property type="match status" value="1"/>
</dbReference>
<dbReference type="Gene3D" id="3.40.50.720">
    <property type="entry name" value="NAD(P)-binding Rossmann-like Domain"/>
    <property type="match status" value="1"/>
</dbReference>
<sequence>MKAVVYTGHGSPEVVEVQEVPAPPLGPGDVLVRVRAAALNRIDLWVRKGLPRLRLTFPHIPGADAAGVVERVGETVTKVQPGAEVMIAPGISCGVCAYCVSGQDNLCADYSILGEHRNGTYAEFVAVPEANVLPKPARLTFEEAASIPLVFLTAWNMLVTNGRLRFGETVLIWGAGSGVGSAGIQIAKLFNARVIAAAGGSWKLDKARVLGADEGIDHREQDVLEEVRQLTDKRGVDVVFDHVGAATWQTSIKALARGGRLVTCGVTTGAEAVTDIRYIFGRRLSIHGTWMGTKGELHELMRLVDQGRLKPVVHAVFSLEEAVKAQEVMERSEHFGKLVLRVTRNAHSLSR</sequence>
<comment type="caution">
    <text evidence="3">The sequence shown here is derived from an EMBL/GenBank/DDBJ whole genome shotgun (WGS) entry which is preliminary data.</text>
</comment>
<evidence type="ECO:0000256" key="1">
    <source>
        <dbReference type="ARBA" id="ARBA00022857"/>
    </source>
</evidence>
<gene>
    <name evidence="3" type="ORF">E6H05_14340</name>
</gene>
<dbReference type="Proteomes" id="UP000318834">
    <property type="component" value="Unassembled WGS sequence"/>
</dbReference>
<dbReference type="Pfam" id="PF08240">
    <property type="entry name" value="ADH_N"/>
    <property type="match status" value="1"/>
</dbReference>
<dbReference type="InterPro" id="IPR051603">
    <property type="entry name" value="Zinc-ADH_QOR/CCCR"/>
</dbReference>
<dbReference type="InterPro" id="IPR011032">
    <property type="entry name" value="GroES-like_sf"/>
</dbReference>
<dbReference type="PANTHER" id="PTHR44154:SF1">
    <property type="entry name" value="QUINONE OXIDOREDUCTASE"/>
    <property type="match status" value="1"/>
</dbReference>
<dbReference type="SMART" id="SM00829">
    <property type="entry name" value="PKS_ER"/>
    <property type="match status" value="1"/>
</dbReference>
<feature type="domain" description="Enoyl reductase (ER)" evidence="2">
    <location>
        <begin position="10"/>
        <end position="340"/>
    </location>
</feature>
<dbReference type="InterPro" id="IPR013154">
    <property type="entry name" value="ADH-like_N"/>
</dbReference>
<name>A0A537IF84_9BACT</name>
<dbReference type="InterPro" id="IPR013149">
    <property type="entry name" value="ADH-like_C"/>
</dbReference>